<dbReference type="Proteomes" id="UP000651271">
    <property type="component" value="Unassembled WGS sequence"/>
</dbReference>
<proteinExistence type="predicted"/>
<dbReference type="PANTHER" id="PTHR11731:SF193">
    <property type="entry name" value="DIPEPTIDYL PEPTIDASE 9"/>
    <property type="match status" value="1"/>
</dbReference>
<sequence>MLRNSSLAFILFGFVSVYGQTLPVKSKYESSSQLITNNSINVNWKSSAAYYVWTAGEDKVLYKIDLRSKKKTKITDENTLKSLLQKGNFGTATEIEKWNLYSYQVDDKQTSLSFKFKGSNIIYSFQQKILKQEEVKTSSNKGGYKAPSAEYWKKFNADSTKYIFGKGHQLYLFDVKANKEYKLSCDGEPYFSYNSNNTADNDTTKIVSTSAIWLGDNVLAWREDKRMIGEMAVINSLSNPRPTIRTYKFPMPGDSTTIGYDVKIWNTSNREAKTIKVTEEKDQRIILAGQLVNGRTYLWADRLGTNTSYTYFLRRSRSNEKVELCRLDFNTGNVKVLITESTLPHVNEQLFNVKIFNSDKDILYWSERTGFGQYYHYDNTGKLLNKIGPKGDYVVSKIVELDTAKRELFLEVYGYSKTVNPYYKQYIKAYLDNEKGVLLTPEAANNQIEFSDDKKYILNTYSTANSPSTHVIRDTNGKLISTLGQANIDKLITIGWSAPEQIQLNAADDSTMLYGLLYKPSNFDPTRKYPIITSVYPGPQEDFVPQSFSVDDNNHQSFADLGFLVVQVPSRGSSPYRGLKFHGYSHGNMRDYPLADNKKTIEDLAKERPYINLDKVGIFGHSGGGFMTATAMMTYPDFYKVGVAASGNYDPNIYTQWWGETYHGINTTNKPNYIPTTAELAPNLKGKLLLITGDVDTNVHPANTFRLANALIKANKFFDMMVLPGKDHGLGDWYYQSLIANYFLLHLK</sequence>
<reference evidence="3 4" key="1">
    <citation type="submission" date="2020-08" db="EMBL/GenBank/DDBJ databases">
        <title>Sphingobacterium sp. DN04309 isolated from aquaculture water.</title>
        <authorList>
            <person name="Zhang M."/>
        </authorList>
    </citation>
    <scope>NUCLEOTIDE SEQUENCE [LARGE SCALE GENOMIC DNA]</scope>
    <source>
        <strain evidence="3 4">DN04309</strain>
    </source>
</reference>
<feature type="domain" description="Dipeptidylpeptidase IV N-terminal" evidence="2">
    <location>
        <begin position="115"/>
        <end position="467"/>
    </location>
</feature>
<dbReference type="InterPro" id="IPR029058">
    <property type="entry name" value="AB_hydrolase_fold"/>
</dbReference>
<accession>A0ABR7YDM1</accession>
<dbReference type="Gene3D" id="2.140.10.30">
    <property type="entry name" value="Dipeptidylpeptidase IV, N-terminal domain"/>
    <property type="match status" value="1"/>
</dbReference>
<dbReference type="SUPFAM" id="SSF82171">
    <property type="entry name" value="DPP6 N-terminal domain-like"/>
    <property type="match status" value="1"/>
</dbReference>
<feature type="domain" description="Peptidase S9 prolyl oligopeptidase catalytic" evidence="1">
    <location>
        <begin position="551"/>
        <end position="732"/>
    </location>
</feature>
<dbReference type="PANTHER" id="PTHR11731">
    <property type="entry name" value="PROTEASE FAMILY S9B,C DIPEPTIDYL-PEPTIDASE IV-RELATED"/>
    <property type="match status" value="1"/>
</dbReference>
<evidence type="ECO:0000259" key="1">
    <source>
        <dbReference type="Pfam" id="PF00326"/>
    </source>
</evidence>
<dbReference type="SUPFAM" id="SSF53474">
    <property type="entry name" value="alpha/beta-Hydrolases"/>
    <property type="match status" value="1"/>
</dbReference>
<dbReference type="Pfam" id="PF00930">
    <property type="entry name" value="DPPIV_N"/>
    <property type="match status" value="1"/>
</dbReference>
<dbReference type="InterPro" id="IPR001375">
    <property type="entry name" value="Peptidase_S9_cat"/>
</dbReference>
<dbReference type="InterPro" id="IPR050278">
    <property type="entry name" value="Serine_Prot_S9B/DPPIV"/>
</dbReference>
<evidence type="ECO:0000259" key="2">
    <source>
        <dbReference type="Pfam" id="PF00930"/>
    </source>
</evidence>
<keyword evidence="4" id="KW-1185">Reference proteome</keyword>
<gene>
    <name evidence="3" type="ORF">H8B04_07255</name>
</gene>
<organism evidence="3 4">
    <name type="scientific">Sphingobacterium litopenaei</name>
    <dbReference type="NCBI Taxonomy" id="2763500"/>
    <lineage>
        <taxon>Bacteria</taxon>
        <taxon>Pseudomonadati</taxon>
        <taxon>Bacteroidota</taxon>
        <taxon>Sphingobacteriia</taxon>
        <taxon>Sphingobacteriales</taxon>
        <taxon>Sphingobacteriaceae</taxon>
        <taxon>Sphingobacterium</taxon>
    </lineage>
</organism>
<dbReference type="InterPro" id="IPR002469">
    <property type="entry name" value="Peptidase_S9B_N"/>
</dbReference>
<dbReference type="Pfam" id="PF00326">
    <property type="entry name" value="Peptidase_S9"/>
    <property type="match status" value="1"/>
</dbReference>
<name>A0ABR7YDM1_9SPHI</name>
<dbReference type="EMBL" id="JACOIJ010000010">
    <property type="protein sequence ID" value="MBD1429365.1"/>
    <property type="molecule type" value="Genomic_DNA"/>
</dbReference>
<evidence type="ECO:0000313" key="3">
    <source>
        <dbReference type="EMBL" id="MBD1429365.1"/>
    </source>
</evidence>
<dbReference type="Gene3D" id="3.40.50.1820">
    <property type="entry name" value="alpha/beta hydrolase"/>
    <property type="match status" value="1"/>
</dbReference>
<comment type="caution">
    <text evidence="3">The sequence shown here is derived from an EMBL/GenBank/DDBJ whole genome shotgun (WGS) entry which is preliminary data.</text>
</comment>
<evidence type="ECO:0000313" key="4">
    <source>
        <dbReference type="Proteomes" id="UP000651271"/>
    </source>
</evidence>
<protein>
    <submittedName>
        <fullName evidence="3">S9 family peptidase</fullName>
    </submittedName>
</protein>